<sequence length="198" mass="22387">MRIPEDGEIRELHERLAPGREAFELVWTHCVIVCRIAEQLMDAGGLDVDKELVRAGCLLHDVGVYRLYDITGELDHKQYIRHGMIGHGLLAEEGLSEVLCRFCSHHTGMGLTRDDVERQNLPLPRADYLAETGEERLVMYADKFHSKTDPPSFVNASSYAVHVRRFGGDKVARFKAMRELYGVPDLEPLAAEYGHTLV</sequence>
<dbReference type="Pfam" id="PF01966">
    <property type="entry name" value="HD"/>
    <property type="match status" value="1"/>
</dbReference>
<dbReference type="SMART" id="SM00471">
    <property type="entry name" value="HDc"/>
    <property type="match status" value="1"/>
</dbReference>
<accession>A0ABS3REW7</accession>
<protein>
    <submittedName>
        <fullName evidence="2">HD domain-containing protein</fullName>
    </submittedName>
</protein>
<dbReference type="RefSeq" id="WP_208273155.1">
    <property type="nucleotide sequence ID" value="NZ_BAAAGM010000004.1"/>
</dbReference>
<comment type="caution">
    <text evidence="2">The sequence shown here is derived from an EMBL/GenBank/DDBJ whole genome shotgun (WGS) entry which is preliminary data.</text>
</comment>
<dbReference type="InterPro" id="IPR006675">
    <property type="entry name" value="HDIG_dom"/>
</dbReference>
<evidence type="ECO:0000259" key="1">
    <source>
        <dbReference type="SMART" id="SM00471"/>
    </source>
</evidence>
<dbReference type="EMBL" id="JAGEOK010000048">
    <property type="protein sequence ID" value="MBO2444587.1"/>
    <property type="molecule type" value="Genomic_DNA"/>
</dbReference>
<feature type="domain" description="HD/PDEase" evidence="1">
    <location>
        <begin position="22"/>
        <end position="156"/>
    </location>
</feature>
<dbReference type="InterPro" id="IPR006674">
    <property type="entry name" value="HD_domain"/>
</dbReference>
<dbReference type="InterPro" id="IPR003607">
    <property type="entry name" value="HD/PDEase_dom"/>
</dbReference>
<proteinExistence type="predicted"/>
<dbReference type="SUPFAM" id="SSF109604">
    <property type="entry name" value="HD-domain/PDEase-like"/>
    <property type="match status" value="1"/>
</dbReference>
<organism evidence="2 3">
    <name type="scientific">Actinomadura nitritigenes</name>
    <dbReference type="NCBI Taxonomy" id="134602"/>
    <lineage>
        <taxon>Bacteria</taxon>
        <taxon>Bacillati</taxon>
        <taxon>Actinomycetota</taxon>
        <taxon>Actinomycetes</taxon>
        <taxon>Streptosporangiales</taxon>
        <taxon>Thermomonosporaceae</taxon>
        <taxon>Actinomadura</taxon>
    </lineage>
</organism>
<dbReference type="CDD" id="cd00077">
    <property type="entry name" value="HDc"/>
    <property type="match status" value="1"/>
</dbReference>
<evidence type="ECO:0000313" key="3">
    <source>
        <dbReference type="Proteomes" id="UP000666915"/>
    </source>
</evidence>
<dbReference type="Proteomes" id="UP000666915">
    <property type="component" value="Unassembled WGS sequence"/>
</dbReference>
<gene>
    <name evidence="2" type="ORF">J4557_44430</name>
</gene>
<keyword evidence="3" id="KW-1185">Reference proteome</keyword>
<dbReference type="Gene3D" id="1.10.3210.10">
    <property type="entry name" value="Hypothetical protein af1432"/>
    <property type="match status" value="1"/>
</dbReference>
<evidence type="ECO:0000313" key="2">
    <source>
        <dbReference type="EMBL" id="MBO2444587.1"/>
    </source>
</evidence>
<name>A0ABS3REW7_9ACTN</name>
<reference evidence="2 3" key="1">
    <citation type="submission" date="2021-03" db="EMBL/GenBank/DDBJ databases">
        <authorList>
            <person name="Kanchanasin P."/>
            <person name="Saeng-In P."/>
            <person name="Phongsopitanun W."/>
            <person name="Yuki M."/>
            <person name="Kudo T."/>
            <person name="Ohkuma M."/>
            <person name="Tanasupawat S."/>
        </authorList>
    </citation>
    <scope>NUCLEOTIDE SEQUENCE [LARGE SCALE GENOMIC DNA]</scope>
    <source>
        <strain evidence="2 3">L46</strain>
    </source>
</reference>
<dbReference type="NCBIfam" id="TIGR00277">
    <property type="entry name" value="HDIG"/>
    <property type="match status" value="1"/>
</dbReference>